<protein>
    <submittedName>
        <fullName evidence="1">Uncharacterized protein</fullName>
    </submittedName>
</protein>
<reference evidence="2" key="1">
    <citation type="journal article" date="2023" name="G3 (Bethesda)">
        <title>Genome assembly and association tests identify interacting loci associated with vigor, precocity, and sex in interspecific pistachio rootstocks.</title>
        <authorList>
            <person name="Palmer W."/>
            <person name="Jacygrad E."/>
            <person name="Sagayaradj S."/>
            <person name="Cavanaugh K."/>
            <person name="Han R."/>
            <person name="Bertier L."/>
            <person name="Beede B."/>
            <person name="Kafkas S."/>
            <person name="Golino D."/>
            <person name="Preece J."/>
            <person name="Michelmore R."/>
        </authorList>
    </citation>
    <scope>NUCLEOTIDE SEQUENCE [LARGE SCALE GENOMIC DNA]</scope>
</reference>
<organism evidence="1 2">
    <name type="scientific">Pistacia atlantica</name>
    <dbReference type="NCBI Taxonomy" id="434234"/>
    <lineage>
        <taxon>Eukaryota</taxon>
        <taxon>Viridiplantae</taxon>
        <taxon>Streptophyta</taxon>
        <taxon>Embryophyta</taxon>
        <taxon>Tracheophyta</taxon>
        <taxon>Spermatophyta</taxon>
        <taxon>Magnoliopsida</taxon>
        <taxon>eudicotyledons</taxon>
        <taxon>Gunneridae</taxon>
        <taxon>Pentapetalae</taxon>
        <taxon>rosids</taxon>
        <taxon>malvids</taxon>
        <taxon>Sapindales</taxon>
        <taxon>Anacardiaceae</taxon>
        <taxon>Pistacia</taxon>
    </lineage>
</organism>
<accession>A0ACC1AG30</accession>
<name>A0ACC1AG30_9ROSI</name>
<sequence>MKSKLSELSFNIIMRMVSGKRYFGEEVDDPEESKRVLKIVRDIFDASGASNPGDFLPFLRWVDYKSYKKRTIRLHKNSDRFMQSLIDEHQNTRNSSVKEQELRR</sequence>
<dbReference type="EMBL" id="CM047906">
    <property type="protein sequence ID" value="KAJ0085106.1"/>
    <property type="molecule type" value="Genomic_DNA"/>
</dbReference>
<comment type="caution">
    <text evidence="1">The sequence shown here is derived from an EMBL/GenBank/DDBJ whole genome shotgun (WGS) entry which is preliminary data.</text>
</comment>
<dbReference type="Proteomes" id="UP001164250">
    <property type="component" value="Chromosome 10"/>
</dbReference>
<keyword evidence="2" id="KW-1185">Reference proteome</keyword>
<proteinExistence type="predicted"/>
<evidence type="ECO:0000313" key="1">
    <source>
        <dbReference type="EMBL" id="KAJ0085106.1"/>
    </source>
</evidence>
<gene>
    <name evidence="1" type="ORF">Patl1_06827</name>
</gene>
<evidence type="ECO:0000313" key="2">
    <source>
        <dbReference type="Proteomes" id="UP001164250"/>
    </source>
</evidence>